<keyword evidence="13" id="KW-0333">Golgi apparatus</keyword>
<keyword evidence="8 18" id="KW-0812">Transmembrane</keyword>
<evidence type="ECO:0000256" key="18">
    <source>
        <dbReference type="SAM" id="Phobius"/>
    </source>
</evidence>
<feature type="signal peptide" evidence="19">
    <location>
        <begin position="1"/>
        <end position="25"/>
    </location>
</feature>
<dbReference type="GO" id="GO:0000139">
    <property type="term" value="C:Golgi membrane"/>
    <property type="evidence" value="ECO:0007669"/>
    <property type="project" value="UniProtKB-SubCell"/>
</dbReference>
<dbReference type="SUPFAM" id="SSF50911">
    <property type="entry name" value="Mannose 6-phosphate receptor domain"/>
    <property type="match status" value="1"/>
</dbReference>
<dbReference type="Proteomes" id="UP000006671">
    <property type="component" value="Unassembled WGS sequence"/>
</dbReference>
<dbReference type="OrthoDB" id="29460at2759"/>
<dbReference type="VEuPathDB" id="AmoebaDB:NAEGRDRAFT_81270"/>
<feature type="transmembrane region" description="Helical" evidence="18">
    <location>
        <begin position="192"/>
        <end position="217"/>
    </location>
</feature>
<evidence type="ECO:0000256" key="13">
    <source>
        <dbReference type="ARBA" id="ARBA00023034"/>
    </source>
</evidence>
<dbReference type="GO" id="GO:0031966">
    <property type="term" value="C:mitochondrial membrane"/>
    <property type="evidence" value="ECO:0007669"/>
    <property type="project" value="UniProtKB-SubCell"/>
</dbReference>
<evidence type="ECO:0000256" key="1">
    <source>
        <dbReference type="ARBA" id="ARBA00004304"/>
    </source>
</evidence>
<feature type="domain" description="MRH" evidence="20">
    <location>
        <begin position="26"/>
        <end position="173"/>
    </location>
</feature>
<proteinExistence type="inferred from homology"/>
<comment type="similarity">
    <text evidence="5">Belongs to the ATG27 family.</text>
</comment>
<dbReference type="eggNOG" id="ENOG502SEC1">
    <property type="taxonomic scope" value="Eukaryota"/>
</dbReference>
<dbReference type="GeneID" id="8850873"/>
<keyword evidence="7" id="KW-0813">Transport</keyword>
<dbReference type="GO" id="GO:0010008">
    <property type="term" value="C:endosome membrane"/>
    <property type="evidence" value="ECO:0007669"/>
    <property type="project" value="UniProtKB-SubCell"/>
</dbReference>
<evidence type="ECO:0000259" key="20">
    <source>
        <dbReference type="PROSITE" id="PS51914"/>
    </source>
</evidence>
<dbReference type="Gene3D" id="2.70.130.10">
    <property type="entry name" value="Mannose-6-phosphate receptor binding domain"/>
    <property type="match status" value="1"/>
</dbReference>
<keyword evidence="22" id="KW-1185">Reference proteome</keyword>
<keyword evidence="14" id="KW-0496">Mitochondrion</keyword>
<dbReference type="PANTHER" id="PTHR15071">
    <property type="entry name" value="MANNOSE-6-PHOSPHATE RECEPTOR FAMILY MEMBER"/>
    <property type="match status" value="1"/>
</dbReference>
<evidence type="ECO:0000256" key="11">
    <source>
        <dbReference type="ARBA" id="ARBA00022989"/>
    </source>
</evidence>
<evidence type="ECO:0000256" key="19">
    <source>
        <dbReference type="SAM" id="SignalP"/>
    </source>
</evidence>
<evidence type="ECO:0000256" key="9">
    <source>
        <dbReference type="ARBA" id="ARBA00022729"/>
    </source>
</evidence>
<evidence type="ECO:0000256" key="3">
    <source>
        <dbReference type="ARBA" id="ARBA00004394"/>
    </source>
</evidence>
<name>D2VUG7_NAEGR</name>
<dbReference type="AlphaFoldDB" id="D2VUG7"/>
<dbReference type="OMA" id="VINNCEC"/>
<reference evidence="21 22" key="1">
    <citation type="journal article" date="2010" name="Cell">
        <title>The genome of Naegleria gruberi illuminates early eukaryotic versatility.</title>
        <authorList>
            <person name="Fritz-Laylin L.K."/>
            <person name="Prochnik S.E."/>
            <person name="Ginger M.L."/>
            <person name="Dacks J.B."/>
            <person name="Carpenter M.L."/>
            <person name="Field M.C."/>
            <person name="Kuo A."/>
            <person name="Paredez A."/>
            <person name="Chapman J."/>
            <person name="Pham J."/>
            <person name="Shu S."/>
            <person name="Neupane R."/>
            <person name="Cipriano M."/>
            <person name="Mancuso J."/>
            <person name="Tu H."/>
            <person name="Salamov A."/>
            <person name="Lindquist E."/>
            <person name="Shapiro H."/>
            <person name="Lucas S."/>
            <person name="Grigoriev I.V."/>
            <person name="Cande W.Z."/>
            <person name="Fulton C."/>
            <person name="Rokhsar D.S."/>
            <person name="Dawson S.C."/>
        </authorList>
    </citation>
    <scope>NUCLEOTIDE SEQUENCE [LARGE SCALE GENOMIC DNA]</scope>
    <source>
        <strain evidence="21 22">NEG-M</strain>
    </source>
</reference>
<dbReference type="InterPro" id="IPR009011">
    <property type="entry name" value="Man6P_isomerase_rcpt-bd_dom_sf"/>
</dbReference>
<dbReference type="PANTHER" id="PTHR15071:SF0">
    <property type="entry name" value="MANNOSE 6-PHOSPHATE RECEPTOR-LIKE PROTEIN 1"/>
    <property type="match status" value="1"/>
</dbReference>
<keyword evidence="11 18" id="KW-1133">Transmembrane helix</keyword>
<keyword evidence="17" id="KW-0968">Cytoplasmic vesicle</keyword>
<evidence type="ECO:0000256" key="5">
    <source>
        <dbReference type="ARBA" id="ARBA00005363"/>
    </source>
</evidence>
<evidence type="ECO:0000313" key="21">
    <source>
        <dbReference type="EMBL" id="EFC39445.1"/>
    </source>
</evidence>
<evidence type="ECO:0000256" key="14">
    <source>
        <dbReference type="ARBA" id="ARBA00023128"/>
    </source>
</evidence>
<dbReference type="EMBL" id="GG738899">
    <property type="protein sequence ID" value="EFC39445.1"/>
    <property type="molecule type" value="Genomic_DNA"/>
</dbReference>
<dbReference type="GO" id="GO:0006914">
    <property type="term" value="P:autophagy"/>
    <property type="evidence" value="ECO:0007669"/>
    <property type="project" value="UniProtKB-KW"/>
</dbReference>
<evidence type="ECO:0000256" key="15">
    <source>
        <dbReference type="ARBA" id="ARBA00023136"/>
    </source>
</evidence>
<keyword evidence="10" id="KW-0653">Protein transport</keyword>
<keyword evidence="15 18" id="KW-0472">Membrane</keyword>
<accession>D2VUG7</accession>
<protein>
    <recommendedName>
        <fullName evidence="6">Autophagy-related protein 27</fullName>
    </recommendedName>
</protein>
<evidence type="ECO:0000256" key="7">
    <source>
        <dbReference type="ARBA" id="ARBA00022448"/>
    </source>
</evidence>
<keyword evidence="16" id="KW-1015">Disulfide bond</keyword>
<dbReference type="GO" id="GO:0015031">
    <property type="term" value="P:protein transport"/>
    <property type="evidence" value="ECO:0007669"/>
    <property type="project" value="UniProtKB-KW"/>
</dbReference>
<dbReference type="KEGG" id="ngr:NAEGRDRAFT_81270"/>
<organism evidence="22">
    <name type="scientific">Naegleria gruberi</name>
    <name type="common">Amoeba</name>
    <dbReference type="NCBI Taxonomy" id="5762"/>
    <lineage>
        <taxon>Eukaryota</taxon>
        <taxon>Discoba</taxon>
        <taxon>Heterolobosea</taxon>
        <taxon>Tetramitia</taxon>
        <taxon>Eutetramitia</taxon>
        <taxon>Vahlkampfiidae</taxon>
        <taxon>Naegleria</taxon>
    </lineage>
</organism>
<dbReference type="InterPro" id="IPR044865">
    <property type="entry name" value="MRH_dom"/>
</dbReference>
<dbReference type="PROSITE" id="PS51914">
    <property type="entry name" value="MRH"/>
    <property type="match status" value="1"/>
</dbReference>
<feature type="chain" id="PRO_5003037870" description="Autophagy-related protein 27" evidence="19">
    <location>
        <begin position="26"/>
        <end position="266"/>
    </location>
</feature>
<evidence type="ECO:0000256" key="16">
    <source>
        <dbReference type="ARBA" id="ARBA00023157"/>
    </source>
</evidence>
<dbReference type="InterPro" id="IPR018939">
    <property type="entry name" value="Autophagy-rel_prot_27"/>
</dbReference>
<evidence type="ECO:0000256" key="2">
    <source>
        <dbReference type="ARBA" id="ARBA00004358"/>
    </source>
</evidence>
<gene>
    <name evidence="21" type="ORF">NAEGRDRAFT_81270</name>
</gene>
<evidence type="ECO:0000256" key="8">
    <source>
        <dbReference type="ARBA" id="ARBA00022692"/>
    </source>
</evidence>
<evidence type="ECO:0000256" key="10">
    <source>
        <dbReference type="ARBA" id="ARBA00022927"/>
    </source>
</evidence>
<dbReference type="RefSeq" id="XP_002672189.1">
    <property type="nucleotide sequence ID" value="XM_002672143.1"/>
</dbReference>
<dbReference type="GO" id="GO:0034045">
    <property type="term" value="C:phagophore assembly site membrane"/>
    <property type="evidence" value="ECO:0007669"/>
    <property type="project" value="UniProtKB-SubCell"/>
</dbReference>
<evidence type="ECO:0000256" key="12">
    <source>
        <dbReference type="ARBA" id="ARBA00023006"/>
    </source>
</evidence>
<sequence>MAKHHLIIGTLLLITFLLFESSILAQTCSITLSDGTSIDVSKLDTTNGYVSNDDKDPNYKFYFNICGGLKKPSDVCLVDGQAFQYSNDINLCYPISKPNTPTVTLLNPADEKAGVKVVHQPVSMDRTSRQLSLEISCDVNGPAAPSFKYMKEQINGGIIVYSFSGSTKSICPGVKPDPNNPTNDSDLPLGQYGIGGLIMTLALVALILYFIIGFAILKFKMQKTGTEVIPQFTFWKDLPFLFIDGIMLPVDLIKGCMGKKNYQEMA</sequence>
<dbReference type="InParanoid" id="D2VUG7"/>
<evidence type="ECO:0000256" key="4">
    <source>
        <dbReference type="ARBA" id="ARBA00004472"/>
    </source>
</evidence>
<dbReference type="Pfam" id="PF09451">
    <property type="entry name" value="ATG27"/>
    <property type="match status" value="1"/>
</dbReference>
<keyword evidence="12" id="KW-0072">Autophagy</keyword>
<evidence type="ECO:0000256" key="6">
    <source>
        <dbReference type="ARBA" id="ARBA00013776"/>
    </source>
</evidence>
<evidence type="ECO:0000256" key="17">
    <source>
        <dbReference type="ARBA" id="ARBA00023329"/>
    </source>
</evidence>
<evidence type="ECO:0000313" key="22">
    <source>
        <dbReference type="Proteomes" id="UP000006671"/>
    </source>
</evidence>
<keyword evidence="9 19" id="KW-0732">Signal</keyword>
<comment type="subcellular location">
    <subcellularLocation>
        <location evidence="2">Cytoplasmic vesicle membrane</location>
        <topology evidence="2">Single-pass type I membrane protein</topology>
    </subcellularLocation>
    <subcellularLocation>
        <location evidence="3">Golgi apparatus membrane</location>
    </subcellularLocation>
    <subcellularLocation>
        <location evidence="1">Mitochondrion membrane</location>
        <topology evidence="1">Single-pass membrane protein</topology>
    </subcellularLocation>
    <subcellularLocation>
        <location evidence="4">Preautophagosomal structure membrane</location>
        <topology evidence="4">Single-pass type I membrane protein</topology>
    </subcellularLocation>
</comment>